<dbReference type="Pfam" id="PF00534">
    <property type="entry name" value="Glycos_transf_1"/>
    <property type="match status" value="1"/>
</dbReference>
<evidence type="ECO:0000259" key="1">
    <source>
        <dbReference type="Pfam" id="PF00534"/>
    </source>
</evidence>
<evidence type="ECO:0000259" key="2">
    <source>
        <dbReference type="Pfam" id="PF13439"/>
    </source>
</evidence>
<protein>
    <recommendedName>
        <fullName evidence="5">Glycosyl transferase family 1 domain-containing protein</fullName>
    </recommendedName>
</protein>
<sequence>MKVAIVHDDLVQFGGAERVVLCLHEMFPDAPIYTSFASERWQEIAKKEKINLVTSFMQKLPGIETLYRAYALALLFPLAFERFDFSDFKVVISSSSRFAHGIITKPNTVHLCFRHSPPRMLWETNEYFKNEASLKGRLGKVFKTLSLLPISYMRLWDYTASQRVDKFIANSKSVQRKILKLYGCNSEVIHPFTDSLEAKNLTPNLKMEPYYLIVSRLLSWKKIEIAIEACDRLSVDLLIAGEGPDRKRLEGLSSSRVKFLGYVSDEDKRKLMVSCKALLFPQEEDFGITPVEAMSLGKPVVAYRGGGAVETVVEGKTGMFFYPQSSEALMDALRSFDPLRYNSQDCISQAKKFNKEAFMGAVKASVESLYVQGS</sequence>
<dbReference type="Gene3D" id="3.40.50.2000">
    <property type="entry name" value="Glycogen Phosphorylase B"/>
    <property type="match status" value="2"/>
</dbReference>
<evidence type="ECO:0008006" key="5">
    <source>
        <dbReference type="Google" id="ProtNLM"/>
    </source>
</evidence>
<dbReference type="InterPro" id="IPR050194">
    <property type="entry name" value="Glycosyltransferase_grp1"/>
</dbReference>
<name>A0A1F4VD86_UNCKA</name>
<comment type="caution">
    <text evidence="3">The sequence shown here is derived from an EMBL/GenBank/DDBJ whole genome shotgun (WGS) entry which is preliminary data.</text>
</comment>
<organism evidence="3 4">
    <name type="scientific">candidate division WWE3 bacterium RIFCSPLOWO2_01_FULL_41_18</name>
    <dbReference type="NCBI Taxonomy" id="1802625"/>
    <lineage>
        <taxon>Bacteria</taxon>
        <taxon>Katanobacteria</taxon>
    </lineage>
</organism>
<dbReference type="InterPro" id="IPR028098">
    <property type="entry name" value="Glyco_trans_4-like_N"/>
</dbReference>
<feature type="domain" description="Glycosyl transferase family 1" evidence="1">
    <location>
        <begin position="206"/>
        <end position="352"/>
    </location>
</feature>
<accession>A0A1F4VD86</accession>
<feature type="domain" description="Glycosyltransferase subfamily 4-like N-terminal" evidence="2">
    <location>
        <begin position="13"/>
        <end position="194"/>
    </location>
</feature>
<dbReference type="SUPFAM" id="SSF53756">
    <property type="entry name" value="UDP-Glycosyltransferase/glycogen phosphorylase"/>
    <property type="match status" value="1"/>
</dbReference>
<dbReference type="EMBL" id="MEVI01000003">
    <property type="protein sequence ID" value="OGC54958.1"/>
    <property type="molecule type" value="Genomic_DNA"/>
</dbReference>
<gene>
    <name evidence="3" type="ORF">A3A78_03175</name>
</gene>
<evidence type="ECO:0000313" key="3">
    <source>
        <dbReference type="EMBL" id="OGC54958.1"/>
    </source>
</evidence>
<dbReference type="Proteomes" id="UP000176504">
    <property type="component" value="Unassembled WGS sequence"/>
</dbReference>
<dbReference type="GO" id="GO:0016757">
    <property type="term" value="F:glycosyltransferase activity"/>
    <property type="evidence" value="ECO:0007669"/>
    <property type="project" value="InterPro"/>
</dbReference>
<evidence type="ECO:0000313" key="4">
    <source>
        <dbReference type="Proteomes" id="UP000176504"/>
    </source>
</evidence>
<dbReference type="Pfam" id="PF13439">
    <property type="entry name" value="Glyco_transf_4"/>
    <property type="match status" value="1"/>
</dbReference>
<dbReference type="PANTHER" id="PTHR45947:SF3">
    <property type="entry name" value="SULFOQUINOVOSYL TRANSFERASE SQD2"/>
    <property type="match status" value="1"/>
</dbReference>
<proteinExistence type="predicted"/>
<reference evidence="3 4" key="1">
    <citation type="journal article" date="2016" name="Nat. Commun.">
        <title>Thousands of microbial genomes shed light on interconnected biogeochemical processes in an aquifer system.</title>
        <authorList>
            <person name="Anantharaman K."/>
            <person name="Brown C.T."/>
            <person name="Hug L.A."/>
            <person name="Sharon I."/>
            <person name="Castelle C.J."/>
            <person name="Probst A.J."/>
            <person name="Thomas B.C."/>
            <person name="Singh A."/>
            <person name="Wilkins M.J."/>
            <person name="Karaoz U."/>
            <person name="Brodie E.L."/>
            <person name="Williams K.H."/>
            <person name="Hubbard S.S."/>
            <person name="Banfield J.F."/>
        </authorList>
    </citation>
    <scope>NUCLEOTIDE SEQUENCE [LARGE SCALE GENOMIC DNA]</scope>
</reference>
<dbReference type="PANTHER" id="PTHR45947">
    <property type="entry name" value="SULFOQUINOVOSYL TRANSFERASE SQD2"/>
    <property type="match status" value="1"/>
</dbReference>
<dbReference type="AlphaFoldDB" id="A0A1F4VD86"/>
<dbReference type="InterPro" id="IPR001296">
    <property type="entry name" value="Glyco_trans_1"/>
</dbReference>